<reference evidence="1 2" key="1">
    <citation type="journal article" date="2018" name="Nat. Genet.">
        <title>The Rosa genome provides new insights in the design of modern roses.</title>
        <authorList>
            <person name="Bendahmane M."/>
        </authorList>
    </citation>
    <scope>NUCLEOTIDE SEQUENCE [LARGE SCALE GENOMIC DNA]</scope>
    <source>
        <strain evidence="2">cv. Old Blush</strain>
    </source>
</reference>
<dbReference type="EMBL" id="PDCK01000044">
    <property type="protein sequence ID" value="PRQ27930.1"/>
    <property type="molecule type" value="Genomic_DNA"/>
</dbReference>
<gene>
    <name evidence="1" type="ORF">RchiOBHm_Chr6g0310581</name>
</gene>
<evidence type="ECO:0000313" key="2">
    <source>
        <dbReference type="Proteomes" id="UP000238479"/>
    </source>
</evidence>
<keyword evidence="2" id="KW-1185">Reference proteome</keyword>
<dbReference type="Gramene" id="PRQ27930">
    <property type="protein sequence ID" value="PRQ27930"/>
    <property type="gene ID" value="RchiOBHm_Chr6g0310581"/>
</dbReference>
<dbReference type="AlphaFoldDB" id="A0A2P6Q168"/>
<dbReference type="Proteomes" id="UP000238479">
    <property type="component" value="Chromosome 6"/>
</dbReference>
<name>A0A2P6Q168_ROSCH</name>
<protein>
    <submittedName>
        <fullName evidence="1">Uncharacterized protein</fullName>
    </submittedName>
</protein>
<sequence>MLRLALSSSLLTWNFQSDSDIVLGFWLMTILPLLLRSNCSRST</sequence>
<accession>A0A2P6Q168</accession>
<evidence type="ECO:0000313" key="1">
    <source>
        <dbReference type="EMBL" id="PRQ27930.1"/>
    </source>
</evidence>
<proteinExistence type="predicted"/>
<comment type="caution">
    <text evidence="1">The sequence shown here is derived from an EMBL/GenBank/DDBJ whole genome shotgun (WGS) entry which is preliminary data.</text>
</comment>
<organism evidence="1 2">
    <name type="scientific">Rosa chinensis</name>
    <name type="common">China rose</name>
    <dbReference type="NCBI Taxonomy" id="74649"/>
    <lineage>
        <taxon>Eukaryota</taxon>
        <taxon>Viridiplantae</taxon>
        <taxon>Streptophyta</taxon>
        <taxon>Embryophyta</taxon>
        <taxon>Tracheophyta</taxon>
        <taxon>Spermatophyta</taxon>
        <taxon>Magnoliopsida</taxon>
        <taxon>eudicotyledons</taxon>
        <taxon>Gunneridae</taxon>
        <taxon>Pentapetalae</taxon>
        <taxon>rosids</taxon>
        <taxon>fabids</taxon>
        <taxon>Rosales</taxon>
        <taxon>Rosaceae</taxon>
        <taxon>Rosoideae</taxon>
        <taxon>Rosoideae incertae sedis</taxon>
        <taxon>Rosa</taxon>
    </lineage>
</organism>